<keyword evidence="2" id="KW-1185">Reference proteome</keyword>
<evidence type="ECO:0000313" key="1">
    <source>
        <dbReference type="EMBL" id="KAJ4002801.1"/>
    </source>
</evidence>
<dbReference type="EMBL" id="JAPDHF010000030">
    <property type="protein sequence ID" value="KAJ4002801.1"/>
    <property type="molecule type" value="Genomic_DNA"/>
</dbReference>
<comment type="caution">
    <text evidence="1">The sequence shown here is derived from an EMBL/GenBank/DDBJ whole genome shotgun (WGS) entry which is preliminary data.</text>
</comment>
<accession>A0A9W8PDT9</accession>
<reference evidence="1" key="1">
    <citation type="submission" date="2022-10" db="EMBL/GenBank/DDBJ databases">
        <title>Fusarium specimens isolated from Avocado Roots.</title>
        <authorList>
            <person name="Stajich J."/>
            <person name="Roper C."/>
            <person name="Heimlech-Rivalta G."/>
        </authorList>
    </citation>
    <scope>NUCLEOTIDE SEQUENCE</scope>
    <source>
        <strain evidence="1">CF00143</strain>
    </source>
</reference>
<dbReference type="PANTHER" id="PTHR10039">
    <property type="entry name" value="AMELOGENIN"/>
    <property type="match status" value="1"/>
</dbReference>
<evidence type="ECO:0000313" key="2">
    <source>
        <dbReference type="Proteomes" id="UP001152130"/>
    </source>
</evidence>
<protein>
    <submittedName>
        <fullName evidence="1">Uncharacterized protein</fullName>
    </submittedName>
</protein>
<dbReference type="AlphaFoldDB" id="A0A9W8PDT9"/>
<name>A0A9W8PDT9_9HYPO</name>
<dbReference type="PANTHER" id="PTHR10039:SF5">
    <property type="entry name" value="NACHT DOMAIN-CONTAINING PROTEIN"/>
    <property type="match status" value="1"/>
</dbReference>
<proteinExistence type="predicted"/>
<dbReference type="Proteomes" id="UP001152130">
    <property type="component" value="Unassembled WGS sequence"/>
</dbReference>
<gene>
    <name evidence="1" type="ORF">NW766_012734</name>
</gene>
<sequence length="276" mass="31819">MNRYEEHQRLRLHQMTWYDLRKYTKTNLGHLQDKALLKKLCIVIPDKAQGLFVWCTLVVQTLRREIEVDPDNSFTGSPVRESSIMKLLDELPTDLEETFRYILNRLSREKKRNLYQTLSMIKVSAETPEVNPVRLWLIAYSFLDDYNKDGRFALIPKSKEGSTRTMTPRAERISYAVRKLQDESGGLLEAVEVNENGEDNMAIHELGYTSIGLHRPTIVSYAHRSVPEILERIEFASDSKAMLGSFNAADAIHIGVSAWDQYHAIQTFSLDSHVLF</sequence>
<organism evidence="1 2">
    <name type="scientific">Fusarium irregulare</name>
    <dbReference type="NCBI Taxonomy" id="2494466"/>
    <lineage>
        <taxon>Eukaryota</taxon>
        <taxon>Fungi</taxon>
        <taxon>Dikarya</taxon>
        <taxon>Ascomycota</taxon>
        <taxon>Pezizomycotina</taxon>
        <taxon>Sordariomycetes</taxon>
        <taxon>Hypocreomycetidae</taxon>
        <taxon>Hypocreales</taxon>
        <taxon>Nectriaceae</taxon>
        <taxon>Fusarium</taxon>
        <taxon>Fusarium incarnatum-equiseti species complex</taxon>
    </lineage>
</organism>